<evidence type="ECO:0000256" key="3">
    <source>
        <dbReference type="ARBA" id="ARBA00023163"/>
    </source>
</evidence>
<feature type="modified residue" description="4-aspartylphosphate" evidence="4">
    <location>
        <position position="74"/>
    </location>
</feature>
<comment type="caution">
    <text evidence="6">The sequence shown here is derived from an EMBL/GenBank/DDBJ whole genome shotgun (WGS) entry which is preliminary data.</text>
</comment>
<dbReference type="GO" id="GO:0009736">
    <property type="term" value="P:cytokinin-activated signaling pathway"/>
    <property type="evidence" value="ECO:0007669"/>
    <property type="project" value="InterPro"/>
</dbReference>
<gene>
    <name evidence="6" type="ORF">H5410_006623</name>
</gene>
<evidence type="ECO:0000313" key="7">
    <source>
        <dbReference type="Proteomes" id="UP000824120"/>
    </source>
</evidence>
<reference evidence="6 7" key="1">
    <citation type="submission" date="2020-09" db="EMBL/GenBank/DDBJ databases">
        <title>De no assembly of potato wild relative species, Solanum commersonii.</title>
        <authorList>
            <person name="Cho K."/>
        </authorList>
    </citation>
    <scope>NUCLEOTIDE SEQUENCE [LARGE SCALE GENOMIC DNA]</scope>
    <source>
        <strain evidence="6">LZ3.2</strain>
        <tissue evidence="6">Leaf</tissue>
    </source>
</reference>
<keyword evidence="3" id="KW-0804">Transcription</keyword>
<keyword evidence="4" id="KW-0597">Phosphoprotein</keyword>
<dbReference type="SMART" id="SM00448">
    <property type="entry name" value="REC"/>
    <property type="match status" value="1"/>
</dbReference>
<dbReference type="InterPro" id="IPR045279">
    <property type="entry name" value="ARR-like"/>
</dbReference>
<evidence type="ECO:0000313" key="6">
    <source>
        <dbReference type="EMBL" id="KAG5621405.1"/>
    </source>
</evidence>
<dbReference type="Pfam" id="PF00072">
    <property type="entry name" value="Response_reg"/>
    <property type="match status" value="1"/>
</dbReference>
<evidence type="ECO:0000259" key="5">
    <source>
        <dbReference type="PROSITE" id="PS50110"/>
    </source>
</evidence>
<dbReference type="EMBL" id="JACXVP010000002">
    <property type="protein sequence ID" value="KAG5621405.1"/>
    <property type="molecule type" value="Genomic_DNA"/>
</dbReference>
<dbReference type="PANTHER" id="PTHR43874:SF137">
    <property type="entry name" value="TWO-COMPONENT RESPONSE REGULATOR ARR11"/>
    <property type="match status" value="1"/>
</dbReference>
<feature type="domain" description="Response regulatory" evidence="5">
    <location>
        <begin position="23"/>
        <end position="153"/>
    </location>
</feature>
<keyword evidence="7" id="KW-1185">Reference proteome</keyword>
<name>A0A9J6A9V6_SOLCO</name>
<accession>A0A9J6A9V6</accession>
<proteinExistence type="predicted"/>
<dbReference type="Gene3D" id="3.40.50.2300">
    <property type="match status" value="1"/>
</dbReference>
<evidence type="ECO:0000256" key="1">
    <source>
        <dbReference type="ARBA" id="ARBA00023012"/>
    </source>
</evidence>
<keyword evidence="1" id="KW-0902">Two-component regulatory system</keyword>
<dbReference type="GO" id="GO:0000160">
    <property type="term" value="P:phosphorelay signal transduction system"/>
    <property type="evidence" value="ECO:0007669"/>
    <property type="project" value="UniProtKB-KW"/>
</dbReference>
<dbReference type="PROSITE" id="PS50110">
    <property type="entry name" value="RESPONSE_REGULATORY"/>
    <property type="match status" value="1"/>
</dbReference>
<evidence type="ECO:0000256" key="4">
    <source>
        <dbReference type="PROSITE-ProRule" id="PRU00169"/>
    </source>
</evidence>
<dbReference type="SUPFAM" id="SSF52172">
    <property type="entry name" value="CheY-like"/>
    <property type="match status" value="1"/>
</dbReference>
<organism evidence="6 7">
    <name type="scientific">Solanum commersonii</name>
    <name type="common">Commerson's wild potato</name>
    <name type="synonym">Commerson's nightshade</name>
    <dbReference type="NCBI Taxonomy" id="4109"/>
    <lineage>
        <taxon>Eukaryota</taxon>
        <taxon>Viridiplantae</taxon>
        <taxon>Streptophyta</taxon>
        <taxon>Embryophyta</taxon>
        <taxon>Tracheophyta</taxon>
        <taxon>Spermatophyta</taxon>
        <taxon>Magnoliopsida</taxon>
        <taxon>eudicotyledons</taxon>
        <taxon>Gunneridae</taxon>
        <taxon>Pentapetalae</taxon>
        <taxon>asterids</taxon>
        <taxon>lamiids</taxon>
        <taxon>Solanales</taxon>
        <taxon>Solanaceae</taxon>
        <taxon>Solanoideae</taxon>
        <taxon>Solaneae</taxon>
        <taxon>Solanum</taxon>
    </lineage>
</organism>
<dbReference type="CDD" id="cd17584">
    <property type="entry name" value="REC_typeB_ARR-like"/>
    <property type="match status" value="1"/>
</dbReference>
<keyword evidence="2" id="KW-0805">Transcription regulation</keyword>
<evidence type="ECO:0000256" key="2">
    <source>
        <dbReference type="ARBA" id="ARBA00023015"/>
    </source>
</evidence>
<sequence>MENSKTSAGFSSPRTDTFPAGLRVLVVDDDPTWLKILEKMLKKCSYQVTTCGLAREALHVLRERKDGFDIVISDVNMPDMDGFKLLEHVGLEMDLPVINLIDPFSNSAKEFKELVWNIMVEVGKPNLVDYFPFLKTIYPQGLLKFHSSKYVIY</sequence>
<dbReference type="InterPro" id="IPR011006">
    <property type="entry name" value="CheY-like_superfamily"/>
</dbReference>
<protein>
    <recommendedName>
        <fullName evidence="5">Response regulatory domain-containing protein</fullName>
    </recommendedName>
</protein>
<dbReference type="Proteomes" id="UP000824120">
    <property type="component" value="Chromosome 2"/>
</dbReference>
<dbReference type="OrthoDB" id="2015707at2759"/>
<dbReference type="PANTHER" id="PTHR43874">
    <property type="entry name" value="TWO-COMPONENT RESPONSE REGULATOR"/>
    <property type="match status" value="1"/>
</dbReference>
<dbReference type="AlphaFoldDB" id="A0A9J6A9V6"/>
<dbReference type="InterPro" id="IPR001789">
    <property type="entry name" value="Sig_transdc_resp-reg_receiver"/>
</dbReference>